<feature type="transmembrane region" description="Helical" evidence="7">
    <location>
        <begin position="12"/>
        <end position="33"/>
    </location>
</feature>
<feature type="domain" description="Major facilitator superfamily (MFS) profile" evidence="8">
    <location>
        <begin position="250"/>
        <end position="434"/>
    </location>
</feature>
<feature type="transmembrane region" description="Helical" evidence="7">
    <location>
        <begin position="407"/>
        <end position="425"/>
    </location>
</feature>
<proteinExistence type="predicted"/>
<feature type="transmembrane region" description="Helical" evidence="7">
    <location>
        <begin position="54"/>
        <end position="77"/>
    </location>
</feature>
<feature type="transmembrane region" description="Helical" evidence="7">
    <location>
        <begin position="343"/>
        <end position="363"/>
    </location>
</feature>
<comment type="subcellular location">
    <subcellularLocation>
        <location evidence="1">Cell membrane</location>
        <topology evidence="1">Multi-pass membrane protein</topology>
    </subcellularLocation>
</comment>
<feature type="transmembrane region" description="Helical" evidence="7">
    <location>
        <begin position="177"/>
        <end position="198"/>
    </location>
</feature>
<keyword evidence="4 7" id="KW-0812">Transmembrane</keyword>
<keyword evidence="10" id="KW-1185">Reference proteome</keyword>
<dbReference type="PROSITE" id="PS50850">
    <property type="entry name" value="MFS"/>
    <property type="match status" value="1"/>
</dbReference>
<feature type="transmembrane region" description="Helical" evidence="7">
    <location>
        <begin position="120"/>
        <end position="139"/>
    </location>
</feature>
<dbReference type="InterPro" id="IPR020846">
    <property type="entry name" value="MFS_dom"/>
</dbReference>
<dbReference type="AlphaFoldDB" id="A0A3D9RIM1"/>
<dbReference type="PANTHER" id="PTHR23517">
    <property type="entry name" value="RESISTANCE PROTEIN MDTM, PUTATIVE-RELATED-RELATED"/>
    <property type="match status" value="1"/>
</dbReference>
<name>A0A3D9RIM1_9BACL</name>
<accession>A0A3D9RIM1</accession>
<dbReference type="GO" id="GO:0005886">
    <property type="term" value="C:plasma membrane"/>
    <property type="evidence" value="ECO:0007669"/>
    <property type="project" value="UniProtKB-SubCell"/>
</dbReference>
<keyword evidence="3" id="KW-1003">Cell membrane</keyword>
<feature type="transmembrane region" description="Helical" evidence="7">
    <location>
        <begin position="145"/>
        <end position="165"/>
    </location>
</feature>
<dbReference type="InterPro" id="IPR050171">
    <property type="entry name" value="MFS_Transporters"/>
</dbReference>
<dbReference type="EMBL" id="QTTN01000024">
    <property type="protein sequence ID" value="REE78806.1"/>
    <property type="molecule type" value="Genomic_DNA"/>
</dbReference>
<sequence length="434" mass="47816">MEGQAPASLNMLKGLVGFLYQLAYNGEVCSSAVPESRMQRGFRHMPKRLFSREIILFSVILFFVEFVRGAALISFLPIYGEKILGLSLDIIGIAITAHYLTDTALKMAIGYLLDRFSIRFVVHTGLFISLIGIFLVPFADMPWLFIVAAALYGVGISPIWIVCLTKVSDDRRAMQMGFLYTIWFVGIGAGPIVSNLLLDYSKSFTYYLLLGFALLCWLLSLFINNTKATGAATSLPPREQFVILKDRLRHMRLLLPGMVLQTMGAGMLVPILPSFAENRLGMNGAQYSLLLTAGGACTVLGLIPLGRLSDILGGKKWFLVLGFVFIGVSLYMLSLAPPMWECIVLTGVLGLSYATLLPAWNALLANYVPPKQQGLGWGIFSTVEGIGGMIGPVVGGTLATWQGQSTVLWYSGIMYAVIGFFYIWFPFRAFRDRE</sequence>
<dbReference type="Proteomes" id="UP000256304">
    <property type="component" value="Unassembled WGS sequence"/>
</dbReference>
<evidence type="ECO:0000256" key="7">
    <source>
        <dbReference type="SAM" id="Phobius"/>
    </source>
</evidence>
<feature type="transmembrane region" description="Helical" evidence="7">
    <location>
        <begin position="317"/>
        <end position="337"/>
    </location>
</feature>
<dbReference type="InterPro" id="IPR011701">
    <property type="entry name" value="MFS"/>
</dbReference>
<dbReference type="CDD" id="cd17325">
    <property type="entry name" value="MFS_MdtG_SLC18_like"/>
    <property type="match status" value="1"/>
</dbReference>
<keyword evidence="5 7" id="KW-1133">Transmembrane helix</keyword>
<dbReference type="Gene3D" id="1.20.1250.20">
    <property type="entry name" value="MFS general substrate transporter like domains"/>
    <property type="match status" value="2"/>
</dbReference>
<dbReference type="PRINTS" id="PR01035">
    <property type="entry name" value="TCRTETA"/>
</dbReference>
<evidence type="ECO:0000256" key="3">
    <source>
        <dbReference type="ARBA" id="ARBA00022475"/>
    </source>
</evidence>
<gene>
    <name evidence="9" type="ORF">A8990_12483</name>
</gene>
<dbReference type="SUPFAM" id="SSF103473">
    <property type="entry name" value="MFS general substrate transporter"/>
    <property type="match status" value="1"/>
</dbReference>
<evidence type="ECO:0000256" key="2">
    <source>
        <dbReference type="ARBA" id="ARBA00022448"/>
    </source>
</evidence>
<protein>
    <submittedName>
        <fullName evidence="9">Putative MFS family arabinose efflux permease</fullName>
    </submittedName>
</protein>
<keyword evidence="2" id="KW-0813">Transport</keyword>
<comment type="caution">
    <text evidence="9">The sequence shown here is derived from an EMBL/GenBank/DDBJ whole genome shotgun (WGS) entry which is preliminary data.</text>
</comment>
<evidence type="ECO:0000259" key="8">
    <source>
        <dbReference type="PROSITE" id="PS50850"/>
    </source>
</evidence>
<feature type="transmembrane region" description="Helical" evidence="7">
    <location>
        <begin position="284"/>
        <end position="305"/>
    </location>
</feature>
<feature type="transmembrane region" description="Helical" evidence="7">
    <location>
        <begin position="253"/>
        <end position="272"/>
    </location>
</feature>
<dbReference type="GO" id="GO:0022857">
    <property type="term" value="F:transmembrane transporter activity"/>
    <property type="evidence" value="ECO:0007669"/>
    <property type="project" value="InterPro"/>
</dbReference>
<evidence type="ECO:0000256" key="1">
    <source>
        <dbReference type="ARBA" id="ARBA00004651"/>
    </source>
</evidence>
<evidence type="ECO:0000313" key="10">
    <source>
        <dbReference type="Proteomes" id="UP000256304"/>
    </source>
</evidence>
<feature type="transmembrane region" description="Helical" evidence="7">
    <location>
        <begin position="375"/>
        <end position="401"/>
    </location>
</feature>
<dbReference type="PANTHER" id="PTHR23517:SF3">
    <property type="entry name" value="INTEGRAL MEMBRANE TRANSPORT PROTEIN"/>
    <property type="match status" value="1"/>
</dbReference>
<reference evidence="9 10" key="1">
    <citation type="submission" date="2018-08" db="EMBL/GenBank/DDBJ databases">
        <title>Genomic Encyclopedia of Type Strains, Phase III (KMG-III): the genomes of soil and plant-associated and newly described type strains.</title>
        <authorList>
            <person name="Whitman W."/>
        </authorList>
    </citation>
    <scope>NUCLEOTIDE SEQUENCE [LARGE SCALE GENOMIC DNA]</scope>
    <source>
        <strain evidence="9 10">CGMCC 1.10966</strain>
    </source>
</reference>
<evidence type="ECO:0000313" key="9">
    <source>
        <dbReference type="EMBL" id="REE78806.1"/>
    </source>
</evidence>
<dbReference type="InterPro" id="IPR036259">
    <property type="entry name" value="MFS_trans_sf"/>
</dbReference>
<feature type="transmembrane region" description="Helical" evidence="7">
    <location>
        <begin position="204"/>
        <end position="223"/>
    </location>
</feature>
<dbReference type="Pfam" id="PF07690">
    <property type="entry name" value="MFS_1"/>
    <property type="match status" value="2"/>
</dbReference>
<evidence type="ECO:0000256" key="5">
    <source>
        <dbReference type="ARBA" id="ARBA00022989"/>
    </source>
</evidence>
<dbReference type="InterPro" id="IPR001958">
    <property type="entry name" value="Tet-R_TetA/multi-R_MdtG-like"/>
</dbReference>
<evidence type="ECO:0000256" key="6">
    <source>
        <dbReference type="ARBA" id="ARBA00023136"/>
    </source>
</evidence>
<organism evidence="9 10">
    <name type="scientific">Paenibacillus taihuensis</name>
    <dbReference type="NCBI Taxonomy" id="1156355"/>
    <lineage>
        <taxon>Bacteria</taxon>
        <taxon>Bacillati</taxon>
        <taxon>Bacillota</taxon>
        <taxon>Bacilli</taxon>
        <taxon>Bacillales</taxon>
        <taxon>Paenibacillaceae</taxon>
        <taxon>Paenibacillus</taxon>
    </lineage>
</organism>
<evidence type="ECO:0000256" key="4">
    <source>
        <dbReference type="ARBA" id="ARBA00022692"/>
    </source>
</evidence>
<keyword evidence="6 7" id="KW-0472">Membrane</keyword>